<name>A0A8S4G1E6_PLUXY</name>
<evidence type="ECO:0000313" key="1">
    <source>
        <dbReference type="EMBL" id="CAG9134953.1"/>
    </source>
</evidence>
<reference evidence="1" key="1">
    <citation type="submission" date="2020-11" db="EMBL/GenBank/DDBJ databases">
        <authorList>
            <person name="Whiteford S."/>
        </authorList>
    </citation>
    <scope>NUCLEOTIDE SEQUENCE</scope>
</reference>
<evidence type="ECO:0000313" key="2">
    <source>
        <dbReference type="Proteomes" id="UP000653454"/>
    </source>
</evidence>
<comment type="caution">
    <text evidence="1">The sequence shown here is derived from an EMBL/GenBank/DDBJ whole genome shotgun (WGS) entry which is preliminary data.</text>
</comment>
<dbReference type="AlphaFoldDB" id="A0A8S4G1E6"/>
<keyword evidence="2" id="KW-1185">Reference proteome</keyword>
<dbReference type="Proteomes" id="UP000653454">
    <property type="component" value="Unassembled WGS sequence"/>
</dbReference>
<protein>
    <submittedName>
        <fullName evidence="1">(diamondback moth) hypothetical protein</fullName>
    </submittedName>
</protein>
<accession>A0A8S4G1E6</accession>
<proteinExistence type="predicted"/>
<dbReference type="EMBL" id="CAJHNJ030000090">
    <property type="protein sequence ID" value="CAG9134953.1"/>
    <property type="molecule type" value="Genomic_DNA"/>
</dbReference>
<organism evidence="1 2">
    <name type="scientific">Plutella xylostella</name>
    <name type="common">Diamondback moth</name>
    <name type="synonym">Plutella maculipennis</name>
    <dbReference type="NCBI Taxonomy" id="51655"/>
    <lineage>
        <taxon>Eukaryota</taxon>
        <taxon>Metazoa</taxon>
        <taxon>Ecdysozoa</taxon>
        <taxon>Arthropoda</taxon>
        <taxon>Hexapoda</taxon>
        <taxon>Insecta</taxon>
        <taxon>Pterygota</taxon>
        <taxon>Neoptera</taxon>
        <taxon>Endopterygota</taxon>
        <taxon>Lepidoptera</taxon>
        <taxon>Glossata</taxon>
        <taxon>Ditrysia</taxon>
        <taxon>Yponomeutoidea</taxon>
        <taxon>Plutellidae</taxon>
        <taxon>Plutella</taxon>
    </lineage>
</organism>
<sequence>MVKQTALLNVNYTQHKQLSFRQFSCFLLCKVFSTCFPLCLKYIRVGIYCRSRILCKNCRKGLVRRYVLGSWSWRSVGSTRRNVASTLRSVGWLWRRNNSPWRSDD</sequence>
<gene>
    <name evidence="1" type="ORF">PLXY2_LOCUS13196</name>
</gene>